<dbReference type="PANTHER" id="PTHR40078:SF1">
    <property type="entry name" value="INTEGRAL MEMBRANE PROTEIN"/>
    <property type="match status" value="1"/>
</dbReference>
<organism evidence="2 3">
    <name type="scientific">Geobacillus thermodenitrificans</name>
    <dbReference type="NCBI Taxonomy" id="33940"/>
    <lineage>
        <taxon>Bacteria</taxon>
        <taxon>Bacillati</taxon>
        <taxon>Bacillota</taxon>
        <taxon>Bacilli</taxon>
        <taxon>Bacillales</taxon>
        <taxon>Anoxybacillaceae</taxon>
        <taxon>Geobacillus</taxon>
    </lineage>
</organism>
<keyword evidence="3" id="KW-1185">Reference proteome</keyword>
<gene>
    <name evidence="2" type="ORF">HSX42_14520</name>
</gene>
<keyword evidence="1" id="KW-1133">Transmembrane helix</keyword>
<dbReference type="RefSeq" id="WP_060476075.1">
    <property type="nucleotide sequence ID" value="NZ_CP133461.1"/>
</dbReference>
<keyword evidence="1" id="KW-0472">Membrane</keyword>
<reference evidence="2 3" key="1">
    <citation type="submission" date="2023-08" db="EMBL/GenBank/DDBJ databases">
        <title>Complete genome sequence of Geobacillus thermodenitrificans K1041, a genetically tractable strain representative of the genus Geobacillus.</title>
        <authorList>
            <person name="Kani S."/>
            <person name="Suzuki H."/>
        </authorList>
    </citation>
    <scope>NUCLEOTIDE SEQUENCE [LARGE SCALE GENOMIC DNA]</scope>
    <source>
        <strain evidence="2 3">K1041</strain>
    </source>
</reference>
<dbReference type="InterPro" id="IPR038750">
    <property type="entry name" value="YczE/YyaS-like"/>
</dbReference>
<feature type="transmembrane region" description="Helical" evidence="1">
    <location>
        <begin position="78"/>
        <end position="100"/>
    </location>
</feature>
<feature type="transmembrane region" description="Helical" evidence="1">
    <location>
        <begin position="49"/>
        <end position="72"/>
    </location>
</feature>
<dbReference type="Proteomes" id="UP001297580">
    <property type="component" value="Chromosome"/>
</dbReference>
<protein>
    <submittedName>
        <fullName evidence="2">YitT family protein</fullName>
    </submittedName>
</protein>
<evidence type="ECO:0000313" key="2">
    <source>
        <dbReference type="EMBL" id="WMV75465.1"/>
    </source>
</evidence>
<name>A0ABY9QAH8_GEOTD</name>
<dbReference type="EMBL" id="CP133461">
    <property type="protein sequence ID" value="WMV75465.1"/>
    <property type="molecule type" value="Genomic_DNA"/>
</dbReference>
<proteinExistence type="predicted"/>
<keyword evidence="1" id="KW-0812">Transmembrane</keyword>
<evidence type="ECO:0000313" key="3">
    <source>
        <dbReference type="Proteomes" id="UP001297580"/>
    </source>
</evidence>
<dbReference type="PANTHER" id="PTHR40078">
    <property type="entry name" value="INTEGRAL MEMBRANE PROTEIN-RELATED"/>
    <property type="match status" value="1"/>
</dbReference>
<sequence>MAHNDIPWLRWDIAFFGLLAMSFGIVLTITADICCVPWDMLHIGWQRQFGLTIGAWSIIAGLIVLAASSLLVKRPSRLGAFLNIVTVGILIDGWMIIPYLKTPEWPLEQYAMVMSGIIVISYGMRLYISAGVGADPRDSSMLALTVLTRWKGAYMGMEALVLLIGWLLGGPMLFGTLLFCVMIGSSAGLVLPQYWKNNQPSAWSDKRSRGRVKSLGGI</sequence>
<accession>A0ABY9QAH8</accession>
<feature type="transmembrane region" description="Helical" evidence="1">
    <location>
        <begin position="112"/>
        <end position="132"/>
    </location>
</feature>
<dbReference type="Pfam" id="PF19700">
    <property type="entry name" value="DUF6198"/>
    <property type="match status" value="1"/>
</dbReference>
<feature type="transmembrane region" description="Helical" evidence="1">
    <location>
        <begin position="13"/>
        <end position="37"/>
    </location>
</feature>
<evidence type="ECO:0000256" key="1">
    <source>
        <dbReference type="SAM" id="Phobius"/>
    </source>
</evidence>